<dbReference type="Pfam" id="PF18676">
    <property type="entry name" value="MBG_2"/>
    <property type="match status" value="1"/>
</dbReference>
<dbReference type="PANTHER" id="PTHR45661">
    <property type="entry name" value="SURFACE ANTIGEN"/>
    <property type="match status" value="1"/>
</dbReference>
<dbReference type="Proteomes" id="UP000195412">
    <property type="component" value="Chromosome I"/>
</dbReference>
<dbReference type="KEGG" id="lzy:LZ3411_1543"/>
<feature type="domain" description="Immunoglobulin" evidence="2">
    <location>
        <begin position="1157"/>
        <end position="1248"/>
    </location>
</feature>
<dbReference type="InterPro" id="IPR013783">
    <property type="entry name" value="Ig-like_fold"/>
</dbReference>
<sequence>MTTTAASTAPVSSGAASAAANQAEGVVTSSATSATSSTATSSGAPTSAIAAATAGTSSAAPASAATTKTPVALAGVQARAASATPAYTDSSVFNWQLNADGTATITGLNQKVSGVMSIPPTYTVNGKTYTVTNIGTAAFASDTGMTDDLTGVDFANGLTTIGDSAFAYLGNLQNVDFSANTTLTTIGNQAFVSSGIDQLVLPASVTTIGNEAFTYNKNLTSVTLPAGLTSLGNTAFASSEALTTVDLSQATQLTALSDHAFENDPLTSITIPANIQTIGANTFANNLSLSSVTFAPDSQLTSIGENAFIYDGKIKSLTLPANLQTIGNQAFLANVGLQSVTLNSQLQSIGDQAFTYDSDLNTLNLDQATQLKTIGNGAFEYNALTGNLTTPANLTSIGDYAFAGNPIDGLTLNNGLASVGDSAFIYNHLTGTLTIPNTVTTVGNMAFYGNELTGVTIPAGTTMGQDALSYNRITTLTGPTTTVPLANEQMVTAFETAPSVIPLTTLFTLDLGGLTTADLQLTNLSDGVTLQNGQLIIPEGVNSFSFDWALPLANSAEPIYSGHYTVVLDNPDIKVMDSTIFAGTTWTPSDNFVSAVTPSGTTVPLADLTIDGTVNPDVAGTYTVTYQYGTDQSTATIKVVKRSGTYTVTGPAVTQTYTGGSVTLNASQYAIVLPNPDGSTIKLRDGDLETPTATAAGTYAVTLSPQGIAYLNQQAASQIYDWTNSADTGLTYTITPAPVTITVADQTKYVGDADPVLTATVTNTAPAGASVNYTLARTAGEAAGTYTIQATPTDNPNYNVTVRDGTLTILPSEQSLTGSDYVMTVGDPEPTLTDFNATATNNHGTTIPVTMDLSQVDLTKAGTYNVVLSTTDGQSKTVTLTVNPSQQSLTGSGYTMTVGDPEPTLTDFNATATNNHGTTIPVTMDLSQVDLTKAGTYNVVLSTADGQSKTVTLTVNPSQQSLTGSGYTMTVGDPEPTLTDFNATATNNHGTTIPVTMDMSQVDLTKAGTYNVVLSTADGQSKTVTLTVNPSQQSLKGSNYTLTVGDPEPTLTDFNATATNNHGATIPVTMNMSQVDLTKAGTYNVVLSTADGQSKTVTLTVNPSQQSLTGSDYTMTVGDSEPTLADFNATATNNHGATIPVTMDLSQVDLTKAGTYNVVLSTADGQSKTVTLTVNPSQQSLTGSNYTMTVGDPEPTLTDFNATATDNHGTTIPVTMDMSQVDLTKAGTYNVVLSTADGQTKTVTLTVNPSQQSLTGSNYAMTVGDPEPTLTDFNATATNNHGTMIPVTMDMSQVDLTKAGTYNVVLSTTDGQSKTVTLTVSPSQQSLTGADYTMMVGDPEPTVTDFKAAATDRHGKALPVTLNLGTADLTQAGDYAVTLTTADGQSKTVTLHVSASKQSLTGDDYTMAVGDPTPTATSFHAQATDRQGAVIPVTVDLSQVDFTQPGTYNVGLSTTDGQSRTVTLTIVAPIDPVDPVTPTDPETPTTPVDPTTPTDPTTDHEKPSTAGQGDHPITPTAPVAPTTETPTESVAPTGQTTAPTAKLVVKHGHAAAQGMPTTPSRQATSAKAAQPTTPTTAKNATITPTNQQTKLPQTNEHPTTGWSLLGLILGALGLKAWRRQDRDQH</sequence>
<name>A0A1Y6K0H6_9LACO</name>
<feature type="domain" description="Immunoglobulin" evidence="2">
    <location>
        <begin position="1011"/>
        <end position="1102"/>
    </location>
</feature>
<evidence type="ECO:0000313" key="4">
    <source>
        <dbReference type="Proteomes" id="UP000195412"/>
    </source>
</evidence>
<dbReference type="InterPro" id="IPR053139">
    <property type="entry name" value="Surface_bspA-like"/>
</dbReference>
<evidence type="ECO:0000313" key="3">
    <source>
        <dbReference type="EMBL" id="SMS14593.1"/>
    </source>
</evidence>
<dbReference type="InterPro" id="IPR041286">
    <property type="entry name" value="MBG_2"/>
</dbReference>
<proteinExistence type="predicted"/>
<feature type="compositionally biased region" description="Low complexity" evidence="1">
    <location>
        <begin position="1514"/>
        <end position="1533"/>
    </location>
</feature>
<dbReference type="NCBIfam" id="TIGR01167">
    <property type="entry name" value="LPXTG_anchor"/>
    <property type="match status" value="1"/>
</dbReference>
<dbReference type="EMBL" id="LT854705">
    <property type="protein sequence ID" value="SMS14593.1"/>
    <property type="molecule type" value="Genomic_DNA"/>
</dbReference>
<dbReference type="Gene3D" id="3.80.10.10">
    <property type="entry name" value="Ribonuclease Inhibitor"/>
    <property type="match status" value="2"/>
</dbReference>
<dbReference type="Gene3D" id="3.40.50.12480">
    <property type="match status" value="1"/>
</dbReference>
<organism evidence="3 4">
    <name type="scientific">Levilactobacillus zymae</name>
    <dbReference type="NCBI Taxonomy" id="267363"/>
    <lineage>
        <taxon>Bacteria</taxon>
        <taxon>Bacillati</taxon>
        <taxon>Bacillota</taxon>
        <taxon>Bacilli</taxon>
        <taxon>Lactobacillales</taxon>
        <taxon>Lactobacillaceae</taxon>
        <taxon>Levilactobacillus</taxon>
    </lineage>
</organism>
<dbReference type="Pfam" id="PF07523">
    <property type="entry name" value="Big_3"/>
    <property type="match status" value="1"/>
</dbReference>
<feature type="compositionally biased region" description="Polar residues" evidence="1">
    <location>
        <begin position="1587"/>
        <end position="1598"/>
    </location>
</feature>
<dbReference type="Gene3D" id="2.60.40.10">
    <property type="entry name" value="Immunoglobulins"/>
    <property type="match status" value="10"/>
</dbReference>
<feature type="domain" description="Immunoglobulin" evidence="2">
    <location>
        <begin position="651"/>
        <end position="803"/>
    </location>
</feature>
<feature type="domain" description="Immunoglobulin" evidence="2">
    <location>
        <begin position="865"/>
        <end position="956"/>
    </location>
</feature>
<feature type="region of interest" description="Disordered" evidence="1">
    <location>
        <begin position="1"/>
        <end position="43"/>
    </location>
</feature>
<dbReference type="InterPro" id="IPR026906">
    <property type="entry name" value="LRR_5"/>
</dbReference>
<gene>
    <name evidence="3" type="ORF">LZ3411_1543</name>
</gene>
<reference evidence="4" key="1">
    <citation type="submission" date="2017-05" db="EMBL/GenBank/DDBJ databases">
        <authorList>
            <person name="Papadimitriou K."/>
        </authorList>
    </citation>
    <scope>NUCLEOTIDE SEQUENCE [LARGE SCALE GENOMIC DNA]</scope>
    <source>
        <strain evidence="4">ACA-DC 3411</strain>
    </source>
</reference>
<dbReference type="InterPro" id="IPR032675">
    <property type="entry name" value="LRR_dom_sf"/>
</dbReference>
<dbReference type="PANTHER" id="PTHR45661:SF3">
    <property type="entry name" value="IG-LIKE DOMAIN-CONTAINING PROTEIN"/>
    <property type="match status" value="1"/>
</dbReference>
<evidence type="ECO:0000259" key="2">
    <source>
        <dbReference type="SMART" id="SM00409"/>
    </source>
</evidence>
<dbReference type="InterPro" id="IPR022038">
    <property type="entry name" value="Ig-like_bact"/>
</dbReference>
<accession>A0A1Y6K0H6</accession>
<dbReference type="Pfam" id="PF13306">
    <property type="entry name" value="LRR_5"/>
    <property type="match status" value="1"/>
</dbReference>
<protein>
    <submittedName>
        <fullName evidence="3">Cell surface protein</fullName>
    </submittedName>
</protein>
<feature type="compositionally biased region" description="Low complexity" evidence="1">
    <location>
        <begin position="1562"/>
        <end position="1586"/>
    </location>
</feature>
<dbReference type="SMART" id="SM00409">
    <property type="entry name" value="IG"/>
    <property type="match status" value="5"/>
</dbReference>
<dbReference type="InterPro" id="IPR003599">
    <property type="entry name" value="Ig_sub"/>
</dbReference>
<dbReference type="SUPFAM" id="SSF52058">
    <property type="entry name" value="L domain-like"/>
    <property type="match status" value="2"/>
</dbReference>
<feature type="compositionally biased region" description="Low complexity" evidence="1">
    <location>
        <begin position="28"/>
        <end position="43"/>
    </location>
</feature>
<feature type="domain" description="Immunoglobulin" evidence="2">
    <location>
        <begin position="1303"/>
        <end position="1394"/>
    </location>
</feature>
<feature type="compositionally biased region" description="Low complexity" evidence="1">
    <location>
        <begin position="1469"/>
        <end position="1496"/>
    </location>
</feature>
<evidence type="ECO:0000256" key="1">
    <source>
        <dbReference type="SAM" id="MobiDB-lite"/>
    </source>
</evidence>
<feature type="compositionally biased region" description="Low complexity" evidence="1">
    <location>
        <begin position="1"/>
        <end position="20"/>
    </location>
</feature>
<feature type="region of interest" description="Disordered" evidence="1">
    <location>
        <begin position="1469"/>
        <end position="1598"/>
    </location>
</feature>